<name>A0AAV9RL88_9TELE</name>
<dbReference type="Proteomes" id="UP001311232">
    <property type="component" value="Unassembled WGS sequence"/>
</dbReference>
<sequence>MKAKRQPETCGVQSMPQSLEGVLEEADVRCGLGLQQIYSPCHMEVDGGIRLVSTGPQRAHSSTRGKEWGVACPLPHKWTTQQNTLKGKSCVTLELRGDPLK</sequence>
<proteinExistence type="predicted"/>
<accession>A0AAV9RL88</accession>
<dbReference type="EMBL" id="JAHHUM010001736">
    <property type="protein sequence ID" value="KAK5609736.1"/>
    <property type="molecule type" value="Genomic_DNA"/>
</dbReference>
<reference evidence="1 2" key="1">
    <citation type="submission" date="2021-06" db="EMBL/GenBank/DDBJ databases">
        <authorList>
            <person name="Palmer J.M."/>
        </authorList>
    </citation>
    <scope>NUCLEOTIDE SEQUENCE [LARGE SCALE GENOMIC DNA]</scope>
    <source>
        <strain evidence="1 2">MEX-2019</strain>
        <tissue evidence="1">Muscle</tissue>
    </source>
</reference>
<protein>
    <submittedName>
        <fullName evidence="1">Uncharacterized protein</fullName>
    </submittedName>
</protein>
<evidence type="ECO:0000313" key="1">
    <source>
        <dbReference type="EMBL" id="KAK5609736.1"/>
    </source>
</evidence>
<evidence type="ECO:0000313" key="2">
    <source>
        <dbReference type="Proteomes" id="UP001311232"/>
    </source>
</evidence>
<organism evidence="1 2">
    <name type="scientific">Crenichthys baileyi</name>
    <name type="common">White River springfish</name>
    <dbReference type="NCBI Taxonomy" id="28760"/>
    <lineage>
        <taxon>Eukaryota</taxon>
        <taxon>Metazoa</taxon>
        <taxon>Chordata</taxon>
        <taxon>Craniata</taxon>
        <taxon>Vertebrata</taxon>
        <taxon>Euteleostomi</taxon>
        <taxon>Actinopterygii</taxon>
        <taxon>Neopterygii</taxon>
        <taxon>Teleostei</taxon>
        <taxon>Neoteleostei</taxon>
        <taxon>Acanthomorphata</taxon>
        <taxon>Ovalentaria</taxon>
        <taxon>Atherinomorphae</taxon>
        <taxon>Cyprinodontiformes</taxon>
        <taxon>Goodeidae</taxon>
        <taxon>Crenichthys</taxon>
    </lineage>
</organism>
<keyword evidence="2" id="KW-1185">Reference proteome</keyword>
<comment type="caution">
    <text evidence="1">The sequence shown here is derived from an EMBL/GenBank/DDBJ whole genome shotgun (WGS) entry which is preliminary data.</text>
</comment>
<dbReference type="AlphaFoldDB" id="A0AAV9RL88"/>
<gene>
    <name evidence="1" type="ORF">CRENBAI_022974</name>
</gene>